<accession>A0A133VLJ0</accession>
<evidence type="ECO:0000313" key="2">
    <source>
        <dbReference type="Proteomes" id="UP000070404"/>
    </source>
</evidence>
<keyword evidence="2" id="KW-1185">Reference proteome</keyword>
<dbReference type="EMBL" id="LHYF01000004">
    <property type="protein sequence ID" value="KXB07328.1"/>
    <property type="molecule type" value="Genomic_DNA"/>
</dbReference>
<organism evidence="1 2">
    <name type="scientific">candidate division MSBL1 archaeon SCGC-AAA382C18</name>
    <dbReference type="NCBI Taxonomy" id="1698281"/>
    <lineage>
        <taxon>Archaea</taxon>
        <taxon>Methanobacteriati</taxon>
        <taxon>Methanobacteriota</taxon>
        <taxon>candidate division MSBL1</taxon>
    </lineage>
</organism>
<dbReference type="Proteomes" id="UP000070404">
    <property type="component" value="Unassembled WGS sequence"/>
</dbReference>
<protein>
    <submittedName>
        <fullName evidence="1">Uncharacterized protein</fullName>
    </submittedName>
</protein>
<comment type="caution">
    <text evidence="1">The sequence shown here is derived from an EMBL/GenBank/DDBJ whole genome shotgun (WGS) entry which is preliminary data.</text>
</comment>
<reference evidence="1 2" key="1">
    <citation type="journal article" date="2016" name="Sci. Rep.">
        <title>Metabolic traits of an uncultured archaeal lineage -MSBL1- from brine pools of the Red Sea.</title>
        <authorList>
            <person name="Mwirichia R."/>
            <person name="Alam I."/>
            <person name="Rashid M."/>
            <person name="Vinu M."/>
            <person name="Ba-Alawi W."/>
            <person name="Anthony Kamau A."/>
            <person name="Kamanda Ngugi D."/>
            <person name="Goker M."/>
            <person name="Klenk H.P."/>
            <person name="Bajic V."/>
            <person name="Stingl U."/>
        </authorList>
    </citation>
    <scope>NUCLEOTIDE SEQUENCE [LARGE SCALE GENOMIC DNA]</scope>
    <source>
        <strain evidence="1">SCGC-AAA382C18</strain>
    </source>
</reference>
<gene>
    <name evidence="1" type="ORF">AKJ52_00540</name>
</gene>
<evidence type="ECO:0000313" key="1">
    <source>
        <dbReference type="EMBL" id="KXB07328.1"/>
    </source>
</evidence>
<dbReference type="AlphaFoldDB" id="A0A133VLJ0"/>
<name>A0A133VLJ0_9EURY</name>
<proteinExistence type="predicted"/>
<sequence length="226" mass="25142">MSFTPTDSLHVLEEYSEGDLEAAEVGASVLGEKMGLSSIGFSKRIKQEMEKSVASEVIKKLILEEIDDCYFENNPLWEYLIREDKGTMDIKYFLDYPIVGIGAPVDAFLPQVADRLGTDYVDVNHYEVGNAVGAVASGVIAKVEIIISKDPEENNFIFITPDEREVSQIEDEEEAMKYCKDKAKKIAVEKVQKAGGEDIEVEIQRESFSGYRGRVLVIGIGYPIGD</sequence>